<evidence type="ECO:0000256" key="1">
    <source>
        <dbReference type="SAM" id="MobiDB-lite"/>
    </source>
</evidence>
<dbReference type="SUPFAM" id="SSF53649">
    <property type="entry name" value="Alkaline phosphatase-like"/>
    <property type="match status" value="1"/>
</dbReference>
<dbReference type="GO" id="GO:0009141">
    <property type="term" value="P:nucleoside triphosphate metabolic process"/>
    <property type="evidence" value="ECO:0007669"/>
    <property type="project" value="TreeGrafter"/>
</dbReference>
<evidence type="ECO:0000313" key="3">
    <source>
        <dbReference type="EMBL" id="GIJ98234.1"/>
    </source>
</evidence>
<feature type="compositionally biased region" description="Low complexity" evidence="1">
    <location>
        <begin position="1"/>
        <end position="16"/>
    </location>
</feature>
<keyword evidence="2" id="KW-0472">Membrane</keyword>
<feature type="region of interest" description="Disordered" evidence="1">
    <location>
        <begin position="639"/>
        <end position="683"/>
    </location>
</feature>
<feature type="transmembrane region" description="Helical" evidence="2">
    <location>
        <begin position="165"/>
        <end position="184"/>
    </location>
</feature>
<dbReference type="InterPro" id="IPR017850">
    <property type="entry name" value="Alkaline_phosphatase_core_sf"/>
</dbReference>
<keyword evidence="2" id="KW-1133">Transmembrane helix</keyword>
<accession>A0A9P3BKQ8</accession>
<dbReference type="Proteomes" id="UP000710440">
    <property type="component" value="Unassembled WGS sequence"/>
</dbReference>
<sequence length="709" mass="79712">MPPRPDLLSPSLLSPGDYDDDAASLRSLSEQDSDSDDDEFLRKSRTTLELAEHDRTVLDEEEEMEKLLVRSGPTHGLRRIFSPNDSSVKIGKYERNRDRRRKRQDERKRRRRSAAGENGELMYEMEEGYRESESSLLSGSSSELDQRLEKQYADSRPRRISWTKLVLVFAAVLVLFLIFLLGAYKASSGFRASRSPQRLLSNGTALFGATTILVSLDGFRADFLDRGLTPTLKALVAEGVSPQYMLPSFPSVTFPNHFTLVTGLYPESHGIVSNTFWDPILKENFHYTNQSISMQPKWWNAEPLWMTAETHGLKTGIHMWPGSEAHIGGVDPTYLDKYNGSEELSRKVDRILELLDLPGAEEGSLIVPERPQFIAAYVPNVDADGHKFGPNSTEIRNTISQVDSMLAELMSGLRNRNLTDIVNLVIVSDHGMATTATERLIQLDDFIDLGLVDRIDGWPLRGIRPKKPEDLETLQNQVENLTLQYPHAVEVYTRETMPERYHFSRNDRIAPLWVIPKTGWAIVERPDFDAQEAIRTGRVYRPKGVHGYDHEHPLMRAIFIARGPAFPHPPNSRLEVFQNINVYNLVCDSLGIDPLPNNGTLRLPLQPVGLHSDQDAPVVDKPADPLVSSAAVSLVSQTMTPASTSSRVSSTALVQPISPSENESNSEPQNEPESDDEQGPTWWGTLWSKVEELKNWASDIIETVKDNIV</sequence>
<dbReference type="PANTHER" id="PTHR10151:SF120">
    <property type="entry name" value="BIS(5'-ADENOSYL)-TRIPHOSPHATASE"/>
    <property type="match status" value="1"/>
</dbReference>
<feature type="compositionally biased region" description="Low complexity" evidence="1">
    <location>
        <begin position="658"/>
        <end position="669"/>
    </location>
</feature>
<name>A0A9P3BKQ8_ASPVI</name>
<dbReference type="AlphaFoldDB" id="A0A9P3BKQ8"/>
<dbReference type="Gene3D" id="3.30.1360.180">
    <property type="match status" value="1"/>
</dbReference>
<dbReference type="Pfam" id="PF01663">
    <property type="entry name" value="Phosphodiest"/>
    <property type="match status" value="1"/>
</dbReference>
<comment type="caution">
    <text evidence="3">The sequence shown here is derived from an EMBL/GenBank/DDBJ whole genome shotgun (WGS) entry which is preliminary data.</text>
</comment>
<evidence type="ECO:0000256" key="2">
    <source>
        <dbReference type="SAM" id="Phobius"/>
    </source>
</evidence>
<dbReference type="OrthoDB" id="415411at2759"/>
<dbReference type="PANTHER" id="PTHR10151">
    <property type="entry name" value="ECTONUCLEOTIDE PYROPHOSPHATASE/PHOSPHODIESTERASE"/>
    <property type="match status" value="1"/>
</dbReference>
<evidence type="ECO:0000313" key="4">
    <source>
        <dbReference type="Proteomes" id="UP000710440"/>
    </source>
</evidence>
<dbReference type="GO" id="GO:0047429">
    <property type="term" value="F:nucleoside triphosphate diphosphatase activity"/>
    <property type="evidence" value="ECO:0007669"/>
    <property type="project" value="TreeGrafter"/>
</dbReference>
<dbReference type="InterPro" id="IPR002591">
    <property type="entry name" value="Phosphodiest/P_Trfase"/>
</dbReference>
<gene>
    <name evidence="3" type="ORF">Aspvir_000349</name>
</gene>
<proteinExistence type="predicted"/>
<dbReference type="GO" id="GO:0017111">
    <property type="term" value="F:ribonucleoside triphosphate phosphatase activity"/>
    <property type="evidence" value="ECO:0007669"/>
    <property type="project" value="TreeGrafter"/>
</dbReference>
<dbReference type="CDD" id="cd16018">
    <property type="entry name" value="Enpp"/>
    <property type="match status" value="1"/>
</dbReference>
<feature type="compositionally biased region" description="Basic and acidic residues" evidence="1">
    <location>
        <begin position="91"/>
        <end position="107"/>
    </location>
</feature>
<keyword evidence="2" id="KW-0812">Transmembrane</keyword>
<keyword evidence="4" id="KW-1185">Reference proteome</keyword>
<dbReference type="GeneID" id="66928331"/>
<protein>
    <submittedName>
        <fullName evidence="3">Uncharacterized protein</fullName>
    </submittedName>
</protein>
<feature type="region of interest" description="Disordered" evidence="1">
    <location>
        <begin position="1"/>
        <end position="40"/>
    </location>
</feature>
<dbReference type="FunFam" id="3.30.1360.180:FF:000003">
    <property type="entry name" value="Type I phosphodiesterase/nucleotide pyrophosphatase family protein"/>
    <property type="match status" value="1"/>
</dbReference>
<feature type="compositionally biased region" description="Polar residues" evidence="1">
    <location>
        <begin position="639"/>
        <end position="653"/>
    </location>
</feature>
<feature type="region of interest" description="Disordered" evidence="1">
    <location>
        <begin position="91"/>
        <end position="124"/>
    </location>
</feature>
<dbReference type="Gene3D" id="3.40.720.10">
    <property type="entry name" value="Alkaline Phosphatase, subunit A"/>
    <property type="match status" value="1"/>
</dbReference>
<organism evidence="3 4">
    <name type="scientific">Aspergillus viridinutans</name>
    <dbReference type="NCBI Taxonomy" id="75553"/>
    <lineage>
        <taxon>Eukaryota</taxon>
        <taxon>Fungi</taxon>
        <taxon>Dikarya</taxon>
        <taxon>Ascomycota</taxon>
        <taxon>Pezizomycotina</taxon>
        <taxon>Eurotiomycetes</taxon>
        <taxon>Eurotiomycetidae</taxon>
        <taxon>Eurotiales</taxon>
        <taxon>Aspergillaceae</taxon>
        <taxon>Aspergillus</taxon>
        <taxon>Aspergillus subgen. Fumigati</taxon>
    </lineage>
</organism>
<dbReference type="EMBL" id="BOPL01000001">
    <property type="protein sequence ID" value="GIJ98234.1"/>
    <property type="molecule type" value="Genomic_DNA"/>
</dbReference>
<dbReference type="RefSeq" id="XP_043121421.1">
    <property type="nucleotide sequence ID" value="XM_043265486.1"/>
</dbReference>
<reference evidence="3 4" key="1">
    <citation type="submission" date="2021-02" db="EMBL/GenBank/DDBJ databases">
        <title>Pan-genome distribution and transcriptional activeness of fungal secondary metabolism genes in Aspergillus section Fumigati.</title>
        <authorList>
            <person name="Takahashi H."/>
            <person name="Umemura M."/>
            <person name="Ninomiya A."/>
            <person name="Kusuya Y."/>
            <person name="Urayama S."/>
            <person name="Shimizu M."/>
            <person name="Watanabe A."/>
            <person name="Kamei K."/>
            <person name="Yaguchi T."/>
            <person name="Hagiwara D."/>
        </authorList>
    </citation>
    <scope>NUCLEOTIDE SEQUENCE [LARGE SCALE GENOMIC DNA]</scope>
    <source>
        <strain evidence="3 4">IFM 47045</strain>
    </source>
</reference>